<sequence length="685" mass="74972">MATLGFRLTINGVNDASLVVRDYQGFESVSASVDAGGHPVYGYRYHIALASRNSDLTFEQMVDTTALLEVLRNGQVVQKVHGIIRNFSRGDTGHHHTFYSLTLVPSFERLSLRHNSRIFQQKSVPEILSVLLQEMNITDYAFSTKRECPPREFCVQYRETDLDFFHRLAAEEGLMYTFTHEAEKHTLVVTDNSEGFARLGGTVPYNVLSGGVSEIPYVSAITAHKQSEVSSVWLQDYSFKKPTYSFKQTAEGSDLDYQLPNYEYYDAPGRYKDDASGTAFSQIRLDALRRDAHTASGKSNQAMLQAGVRFDLSDHLDAAMNQNWLVVQIAHQGSQPQALEESGGSGATTYANQFTAIPGDNLWLSPIMHKPRVDGTMIATVVGPAGEEIYCDEHGRVKLHFPWDRESNGDELSSCWVRVSQQWAGSQYGMVAVPRIGHEVMVDFLEGDPDQPLITGRAFNASHVPPYPLPANKTKTVLRTETHQGQGFNELSFEDQAESEKVYLHAQKDTEALIENDATTLIRHDSHLTVENDRYEHIKMNDHLTVDGEQRIKITQDQTHDIGGDLQQQVGSLTAVETGSAITLKSGAKIVAEAGSGLTLSAGGSFISIDSGSVNLSGAAINLNAGGSAGSAVAYGGKAALLPEEITTKPDNPAPILTPAQIATMKSAAPFCEECEKCKDGVCAI</sequence>
<dbReference type="InterPro" id="IPR017847">
    <property type="entry name" value="T6SS_RhsGE_Vgr_subset"/>
</dbReference>
<reference evidence="4 5" key="1">
    <citation type="submission" date="2016-12" db="EMBL/GenBank/DDBJ databases">
        <authorList>
            <person name="Song W.-J."/>
            <person name="Kurnit D.M."/>
        </authorList>
    </citation>
    <scope>NUCLEOTIDE SEQUENCE [LARGE SCALE GENOMIC DNA]</scope>
    <source>
        <strain evidence="4 5">CECT 9026</strain>
    </source>
</reference>
<dbReference type="InterPro" id="IPR050708">
    <property type="entry name" value="T6SS_VgrG/RHS"/>
</dbReference>
<dbReference type="SUPFAM" id="SSF69255">
    <property type="entry name" value="gp5 N-terminal domain-like"/>
    <property type="match status" value="1"/>
</dbReference>
<dbReference type="Pfam" id="PF22178">
    <property type="entry name" value="Gp5_trimer_C"/>
    <property type="match status" value="1"/>
</dbReference>
<dbReference type="OrthoDB" id="9762420at2"/>
<organism evidence="4 5">
    <name type="scientific">Vibrio spartinae</name>
    <dbReference type="NCBI Taxonomy" id="1918945"/>
    <lineage>
        <taxon>Bacteria</taxon>
        <taxon>Pseudomonadati</taxon>
        <taxon>Pseudomonadota</taxon>
        <taxon>Gammaproteobacteria</taxon>
        <taxon>Vibrionales</taxon>
        <taxon>Vibrionaceae</taxon>
        <taxon>Vibrio</taxon>
    </lineage>
</organism>
<dbReference type="InterPro" id="IPR054030">
    <property type="entry name" value="Gp5_Vgr_C"/>
</dbReference>
<dbReference type="EMBL" id="FSSB01000010">
    <property type="protein sequence ID" value="SIO94094.1"/>
    <property type="molecule type" value="Genomic_DNA"/>
</dbReference>
<comment type="similarity">
    <text evidence="1">Belongs to the VgrG protein family.</text>
</comment>
<dbReference type="Pfam" id="PF05954">
    <property type="entry name" value="Phage_GPD"/>
    <property type="match status" value="1"/>
</dbReference>
<feature type="domain" description="Gp5/Type VI secretion system Vgr C-terminal trimerisation" evidence="3">
    <location>
        <begin position="477"/>
        <end position="581"/>
    </location>
</feature>
<dbReference type="InterPro" id="IPR037026">
    <property type="entry name" value="Vgr_OB-fold_dom_sf"/>
</dbReference>
<gene>
    <name evidence="4" type="ORF">VSP9026_01777</name>
</gene>
<dbReference type="SUPFAM" id="SSF69349">
    <property type="entry name" value="Phage fibre proteins"/>
    <property type="match status" value="1"/>
</dbReference>
<evidence type="ECO:0000313" key="5">
    <source>
        <dbReference type="Proteomes" id="UP000184774"/>
    </source>
</evidence>
<dbReference type="Proteomes" id="UP000184774">
    <property type="component" value="Unassembled WGS sequence"/>
</dbReference>
<evidence type="ECO:0000256" key="1">
    <source>
        <dbReference type="ARBA" id="ARBA00005558"/>
    </source>
</evidence>
<accession>A0A1N6M3S7</accession>
<dbReference type="AlphaFoldDB" id="A0A1N6M3S7"/>
<dbReference type="Gene3D" id="2.30.110.50">
    <property type="match status" value="1"/>
</dbReference>
<evidence type="ECO:0000259" key="3">
    <source>
        <dbReference type="Pfam" id="PF22178"/>
    </source>
</evidence>
<dbReference type="NCBIfam" id="TIGR01646">
    <property type="entry name" value="vgr_GE"/>
    <property type="match status" value="1"/>
</dbReference>
<dbReference type="PANTHER" id="PTHR32305">
    <property type="match status" value="1"/>
</dbReference>
<dbReference type="RefSeq" id="WP_074372633.1">
    <property type="nucleotide sequence ID" value="NZ_AP024907.1"/>
</dbReference>
<dbReference type="Gene3D" id="4.10.220.110">
    <property type="match status" value="1"/>
</dbReference>
<dbReference type="InterPro" id="IPR006531">
    <property type="entry name" value="Gp5/Vgr_OB"/>
</dbReference>
<name>A0A1N6M3S7_9VIBR</name>
<evidence type="ECO:0000259" key="2">
    <source>
        <dbReference type="Pfam" id="PF04717"/>
    </source>
</evidence>
<dbReference type="SUPFAM" id="SSF69279">
    <property type="entry name" value="Phage tail proteins"/>
    <property type="match status" value="2"/>
</dbReference>
<dbReference type="NCBIfam" id="TIGR03361">
    <property type="entry name" value="VI_Rhs_Vgr"/>
    <property type="match status" value="1"/>
</dbReference>
<dbReference type="Gene3D" id="3.55.50.10">
    <property type="entry name" value="Baseplate protein-like domains"/>
    <property type="match status" value="1"/>
</dbReference>
<dbReference type="PANTHER" id="PTHR32305:SF11">
    <property type="entry name" value="TYPE VI SECRETION SYSTEM SPIKE PROTEIN VGRG3"/>
    <property type="match status" value="1"/>
</dbReference>
<dbReference type="InterPro" id="IPR006533">
    <property type="entry name" value="T6SS_Vgr_RhsGE"/>
</dbReference>
<proteinExistence type="inferred from homology"/>
<dbReference type="Pfam" id="PF04717">
    <property type="entry name" value="Phage_base_V"/>
    <property type="match status" value="1"/>
</dbReference>
<feature type="domain" description="Gp5/Type VI secretion system Vgr protein OB-fold" evidence="2">
    <location>
        <begin position="393"/>
        <end position="457"/>
    </location>
</feature>
<dbReference type="Gene3D" id="2.40.50.230">
    <property type="entry name" value="Gp5 N-terminal domain"/>
    <property type="match status" value="1"/>
</dbReference>
<evidence type="ECO:0000313" key="4">
    <source>
        <dbReference type="EMBL" id="SIO94094.1"/>
    </source>
</evidence>
<protein>
    <submittedName>
        <fullName evidence="4">Phage-related baseplate assembly protein</fullName>
    </submittedName>
</protein>